<evidence type="ECO:0000256" key="2">
    <source>
        <dbReference type="ARBA" id="ARBA00022723"/>
    </source>
</evidence>
<evidence type="ECO:0000259" key="5">
    <source>
        <dbReference type="SMART" id="SM00849"/>
    </source>
</evidence>
<dbReference type="InterPro" id="IPR036866">
    <property type="entry name" value="RibonucZ/Hydroxyglut_hydro"/>
</dbReference>
<dbReference type="GO" id="GO:0046872">
    <property type="term" value="F:metal ion binding"/>
    <property type="evidence" value="ECO:0007669"/>
    <property type="project" value="UniProtKB-KW"/>
</dbReference>
<dbReference type="Gene3D" id="3.60.15.10">
    <property type="entry name" value="Ribonuclease Z/Hydroxyacylglutathione hydrolase-like"/>
    <property type="match status" value="1"/>
</dbReference>
<keyword evidence="4" id="KW-0862">Zinc</keyword>
<dbReference type="Pfam" id="PF00753">
    <property type="entry name" value="Lactamase_B"/>
    <property type="match status" value="1"/>
</dbReference>
<dbReference type="SUPFAM" id="SSF56281">
    <property type="entry name" value="Metallo-hydrolase/oxidoreductase"/>
    <property type="match status" value="1"/>
</dbReference>
<dbReference type="GO" id="GO:0016787">
    <property type="term" value="F:hydrolase activity"/>
    <property type="evidence" value="ECO:0007669"/>
    <property type="project" value="UniProtKB-KW"/>
</dbReference>
<evidence type="ECO:0000313" key="6">
    <source>
        <dbReference type="EMBL" id="KAB3527667.1"/>
    </source>
</evidence>
<accession>A0A833M7I7</accession>
<dbReference type="OrthoDB" id="9802248at2"/>
<dbReference type="RefSeq" id="WP_151866562.1">
    <property type="nucleotide sequence ID" value="NZ_WBZB01000040.1"/>
</dbReference>
<comment type="caution">
    <text evidence="6">The sequence shown here is derived from an EMBL/GenBank/DDBJ whole genome shotgun (WGS) entry which is preliminary data.</text>
</comment>
<dbReference type="AlphaFoldDB" id="A0A833M7I7"/>
<dbReference type="InterPro" id="IPR051453">
    <property type="entry name" value="MBL_Glyoxalase_II"/>
</dbReference>
<dbReference type="SMART" id="SM00849">
    <property type="entry name" value="Lactamase_B"/>
    <property type="match status" value="1"/>
</dbReference>
<keyword evidence="2" id="KW-0479">Metal-binding</keyword>
<evidence type="ECO:0000313" key="7">
    <source>
        <dbReference type="Proteomes" id="UP000465601"/>
    </source>
</evidence>
<dbReference type="PANTHER" id="PTHR46233">
    <property type="entry name" value="HYDROXYACYLGLUTATHIONE HYDROLASE GLOC"/>
    <property type="match status" value="1"/>
</dbReference>
<evidence type="ECO:0000256" key="3">
    <source>
        <dbReference type="ARBA" id="ARBA00022801"/>
    </source>
</evidence>
<reference evidence="6 7" key="1">
    <citation type="submission" date="2019-10" db="EMBL/GenBank/DDBJ databases">
        <title>Alkaliphilus serpentinus sp. nov. and Alkaliphilus pronyensis sp. nov., two novel anaerobic alkaliphilic species isolated from the serpentinized-hosted hydrothermal field of the Prony Bay (New Caledonia).</title>
        <authorList>
            <person name="Postec A."/>
        </authorList>
    </citation>
    <scope>NUCLEOTIDE SEQUENCE [LARGE SCALE GENOMIC DNA]</scope>
    <source>
        <strain evidence="6 7">LacT</strain>
    </source>
</reference>
<evidence type="ECO:0000256" key="1">
    <source>
        <dbReference type="ARBA" id="ARBA00001947"/>
    </source>
</evidence>
<comment type="cofactor">
    <cofactor evidence="1">
        <name>Zn(2+)</name>
        <dbReference type="ChEBI" id="CHEBI:29105"/>
    </cofactor>
</comment>
<organism evidence="6 7">
    <name type="scientific">Alkaliphilus serpentinus</name>
    <dbReference type="NCBI Taxonomy" id="1482731"/>
    <lineage>
        <taxon>Bacteria</taxon>
        <taxon>Bacillati</taxon>
        <taxon>Bacillota</taxon>
        <taxon>Clostridia</taxon>
        <taxon>Peptostreptococcales</taxon>
        <taxon>Natronincolaceae</taxon>
        <taxon>Alkaliphilus</taxon>
    </lineage>
</organism>
<dbReference type="PANTHER" id="PTHR46233:SF3">
    <property type="entry name" value="HYDROXYACYLGLUTATHIONE HYDROLASE GLOC"/>
    <property type="match status" value="1"/>
</dbReference>
<sequence>MFLEKLSVGIYGVNCYIIADDATGKATVIDPGGDSDKILKVLEENELDLSFIILTHGHGDHIGGVKGLMDETNVPLYIHRDDLYIIQDKDKNYSSRMGTNPVELDAENFLIDGDLIKLGNLDLKIFHTPGHTPGGVCILVDHYLFTGDTLFANSIGRSDLEGGNHNQLIQSIKDKLMVLDDEITVLPGHGPASRIGIEKLTNPFIG</sequence>
<dbReference type="EMBL" id="WBZB01000040">
    <property type="protein sequence ID" value="KAB3527667.1"/>
    <property type="molecule type" value="Genomic_DNA"/>
</dbReference>
<protein>
    <submittedName>
        <fullName evidence="6">MBL fold metallo-hydrolase</fullName>
    </submittedName>
</protein>
<dbReference type="Proteomes" id="UP000465601">
    <property type="component" value="Unassembled WGS sequence"/>
</dbReference>
<keyword evidence="7" id="KW-1185">Reference proteome</keyword>
<feature type="domain" description="Metallo-beta-lactamase" evidence="5">
    <location>
        <begin position="12"/>
        <end position="189"/>
    </location>
</feature>
<gene>
    <name evidence="6" type="ORF">F8153_11845</name>
</gene>
<name>A0A833M7I7_9FIRM</name>
<keyword evidence="3 6" id="KW-0378">Hydrolase</keyword>
<proteinExistence type="predicted"/>
<dbReference type="CDD" id="cd06262">
    <property type="entry name" value="metallo-hydrolase-like_MBL-fold"/>
    <property type="match status" value="1"/>
</dbReference>
<evidence type="ECO:0000256" key="4">
    <source>
        <dbReference type="ARBA" id="ARBA00022833"/>
    </source>
</evidence>
<dbReference type="InterPro" id="IPR001279">
    <property type="entry name" value="Metallo-B-lactamas"/>
</dbReference>